<keyword evidence="2" id="KW-1185">Reference proteome</keyword>
<name>A0ABX5EJ73_9BACL</name>
<organism evidence="1 2">
    <name type="scientific">Laceyella sediminis</name>
    <dbReference type="NCBI Taxonomy" id="573074"/>
    <lineage>
        <taxon>Bacteria</taxon>
        <taxon>Bacillati</taxon>
        <taxon>Bacillota</taxon>
        <taxon>Bacilli</taxon>
        <taxon>Bacillales</taxon>
        <taxon>Thermoactinomycetaceae</taxon>
        <taxon>Laceyella</taxon>
    </lineage>
</organism>
<reference evidence="1 2" key="1">
    <citation type="submission" date="2018-03" db="EMBL/GenBank/DDBJ databases">
        <title>Genomic Encyclopedia of Archaeal and Bacterial Type Strains, Phase II (KMG-II): from individual species to whole genera.</title>
        <authorList>
            <person name="Goeker M."/>
        </authorList>
    </citation>
    <scope>NUCLEOTIDE SEQUENCE [LARGE SCALE GENOMIC DNA]</scope>
    <source>
        <strain evidence="1 2">RHA1</strain>
    </source>
</reference>
<comment type="caution">
    <text evidence="1">The sequence shown here is derived from an EMBL/GenBank/DDBJ whole genome shotgun (WGS) entry which is preliminary data.</text>
</comment>
<protein>
    <submittedName>
        <fullName evidence="1">Uncharacterized protein</fullName>
    </submittedName>
</protein>
<sequence length="61" mass="7016">MSLVTGEANEKTVLELLAWIAEEWEQIQEILEGLLMVLPDFYIVTLHLGRSDCAFDRFGNF</sequence>
<accession>A0ABX5EJ73</accession>
<evidence type="ECO:0000313" key="2">
    <source>
        <dbReference type="Proteomes" id="UP000238836"/>
    </source>
</evidence>
<dbReference type="EMBL" id="PVTZ01000037">
    <property type="protein sequence ID" value="PRZ11585.1"/>
    <property type="molecule type" value="Genomic_DNA"/>
</dbReference>
<proteinExistence type="predicted"/>
<evidence type="ECO:0000313" key="1">
    <source>
        <dbReference type="EMBL" id="PRZ11585.1"/>
    </source>
</evidence>
<gene>
    <name evidence="1" type="ORF">CLV36_1373</name>
</gene>
<dbReference type="Proteomes" id="UP000238836">
    <property type="component" value="Unassembled WGS sequence"/>
</dbReference>